<dbReference type="AlphaFoldDB" id="A0A0A0KCF4"/>
<accession>A0A0A0KCF4</accession>
<sequence>MVNMGRSILDQPSSKSNSLNMPSGSRISARRRYSSILFRASLPAVKTAIRFSFILPDALPFPDYVLIANASLFSGFL</sequence>
<reference evidence="2 3" key="1">
    <citation type="journal article" date="2009" name="Nat. Genet.">
        <title>The genome of the cucumber, Cucumis sativus L.</title>
        <authorList>
            <person name="Huang S."/>
            <person name="Li R."/>
            <person name="Zhang Z."/>
            <person name="Li L."/>
            <person name="Gu X."/>
            <person name="Fan W."/>
            <person name="Lucas W.J."/>
            <person name="Wang X."/>
            <person name="Xie B."/>
            <person name="Ni P."/>
            <person name="Ren Y."/>
            <person name="Zhu H."/>
            <person name="Li J."/>
            <person name="Lin K."/>
            <person name="Jin W."/>
            <person name="Fei Z."/>
            <person name="Li G."/>
            <person name="Staub J."/>
            <person name="Kilian A."/>
            <person name="van der Vossen E.A."/>
            <person name="Wu Y."/>
            <person name="Guo J."/>
            <person name="He J."/>
            <person name="Jia Z."/>
            <person name="Ren Y."/>
            <person name="Tian G."/>
            <person name="Lu Y."/>
            <person name="Ruan J."/>
            <person name="Qian W."/>
            <person name="Wang M."/>
            <person name="Huang Q."/>
            <person name="Li B."/>
            <person name="Xuan Z."/>
            <person name="Cao J."/>
            <person name="Asan"/>
            <person name="Wu Z."/>
            <person name="Zhang J."/>
            <person name="Cai Q."/>
            <person name="Bai Y."/>
            <person name="Zhao B."/>
            <person name="Han Y."/>
            <person name="Li Y."/>
            <person name="Li X."/>
            <person name="Wang S."/>
            <person name="Shi Q."/>
            <person name="Liu S."/>
            <person name="Cho W.K."/>
            <person name="Kim J.Y."/>
            <person name="Xu Y."/>
            <person name="Heller-Uszynska K."/>
            <person name="Miao H."/>
            <person name="Cheng Z."/>
            <person name="Zhang S."/>
            <person name="Wu J."/>
            <person name="Yang Y."/>
            <person name="Kang H."/>
            <person name="Li M."/>
            <person name="Liang H."/>
            <person name="Ren X."/>
            <person name="Shi Z."/>
            <person name="Wen M."/>
            <person name="Jian M."/>
            <person name="Yang H."/>
            <person name="Zhang G."/>
            <person name="Yang Z."/>
            <person name="Chen R."/>
            <person name="Liu S."/>
            <person name="Li J."/>
            <person name="Ma L."/>
            <person name="Liu H."/>
            <person name="Zhou Y."/>
            <person name="Zhao J."/>
            <person name="Fang X."/>
            <person name="Li G."/>
            <person name="Fang L."/>
            <person name="Li Y."/>
            <person name="Liu D."/>
            <person name="Zheng H."/>
            <person name="Zhang Y."/>
            <person name="Qin N."/>
            <person name="Li Z."/>
            <person name="Yang G."/>
            <person name="Yang S."/>
            <person name="Bolund L."/>
            <person name="Kristiansen K."/>
            <person name="Zheng H."/>
            <person name="Li S."/>
            <person name="Zhang X."/>
            <person name="Yang H."/>
            <person name="Wang J."/>
            <person name="Sun R."/>
            <person name="Zhang B."/>
            <person name="Jiang S."/>
            <person name="Wang J."/>
            <person name="Du Y."/>
            <person name="Li S."/>
        </authorList>
    </citation>
    <scope>NUCLEOTIDE SEQUENCE [LARGE SCALE GENOMIC DNA]</scope>
    <source>
        <strain evidence="3">cv. 9930</strain>
    </source>
</reference>
<dbReference type="EMBL" id="CM002927">
    <property type="protein sequence ID" value="KGN47405.1"/>
    <property type="molecule type" value="Genomic_DNA"/>
</dbReference>
<dbReference type="Proteomes" id="UP000029981">
    <property type="component" value="Chromosome 6"/>
</dbReference>
<protein>
    <submittedName>
        <fullName evidence="2">Uncharacterized protein</fullName>
    </submittedName>
</protein>
<dbReference type="Gramene" id="KGN47405">
    <property type="protein sequence ID" value="KGN47405"/>
    <property type="gene ID" value="Csa_6G312570"/>
</dbReference>
<reference evidence="2 3" key="4">
    <citation type="journal article" date="2011" name="BMC Genomics">
        <title>RNA-Seq improves annotation of protein-coding genes in the cucumber genome.</title>
        <authorList>
            <person name="Li Z."/>
            <person name="Zhang Z."/>
            <person name="Yan P."/>
            <person name="Huang S."/>
            <person name="Fei Z."/>
            <person name="Lin K."/>
        </authorList>
    </citation>
    <scope>NUCLEOTIDE SEQUENCE [LARGE SCALE GENOMIC DNA]</scope>
    <source>
        <strain evidence="3">cv. 9930</strain>
    </source>
</reference>
<reference evidence="2 3" key="2">
    <citation type="journal article" date="2009" name="PLoS ONE">
        <title>An integrated genetic and cytogenetic map of the cucumber genome.</title>
        <authorList>
            <person name="Ren Y."/>
            <person name="Zhang Z."/>
            <person name="Liu J."/>
            <person name="Staub J.E."/>
            <person name="Han Y."/>
            <person name="Cheng Z."/>
            <person name="Li X."/>
            <person name="Lu J."/>
            <person name="Miao H."/>
            <person name="Kang H."/>
            <person name="Xie B."/>
            <person name="Gu X."/>
            <person name="Wang X."/>
            <person name="Du Y."/>
            <person name="Jin W."/>
            <person name="Huang S."/>
        </authorList>
    </citation>
    <scope>NUCLEOTIDE SEQUENCE [LARGE SCALE GENOMIC DNA]</scope>
    <source>
        <strain evidence="3">cv. 9930</strain>
    </source>
</reference>
<organism evidence="2 3">
    <name type="scientific">Cucumis sativus</name>
    <name type="common">Cucumber</name>
    <dbReference type="NCBI Taxonomy" id="3659"/>
    <lineage>
        <taxon>Eukaryota</taxon>
        <taxon>Viridiplantae</taxon>
        <taxon>Streptophyta</taxon>
        <taxon>Embryophyta</taxon>
        <taxon>Tracheophyta</taxon>
        <taxon>Spermatophyta</taxon>
        <taxon>Magnoliopsida</taxon>
        <taxon>eudicotyledons</taxon>
        <taxon>Gunneridae</taxon>
        <taxon>Pentapetalae</taxon>
        <taxon>rosids</taxon>
        <taxon>fabids</taxon>
        <taxon>Cucurbitales</taxon>
        <taxon>Cucurbitaceae</taxon>
        <taxon>Benincaseae</taxon>
        <taxon>Cucumis</taxon>
    </lineage>
</organism>
<name>A0A0A0KCF4_CUCSA</name>
<reference evidence="2 3" key="3">
    <citation type="journal article" date="2010" name="BMC Genomics">
        <title>Transcriptome sequencing and comparative analysis of cucumber flowers with different sex types.</title>
        <authorList>
            <person name="Guo S."/>
            <person name="Zheng Y."/>
            <person name="Joung J.G."/>
            <person name="Liu S."/>
            <person name="Zhang Z."/>
            <person name="Crasta O.R."/>
            <person name="Sobral B.W."/>
            <person name="Xu Y."/>
            <person name="Huang S."/>
            <person name="Fei Z."/>
        </authorList>
    </citation>
    <scope>NUCLEOTIDE SEQUENCE [LARGE SCALE GENOMIC DNA]</scope>
    <source>
        <strain evidence="3">cv. 9930</strain>
    </source>
</reference>
<feature type="region of interest" description="Disordered" evidence="1">
    <location>
        <begin position="1"/>
        <end position="27"/>
    </location>
</feature>
<evidence type="ECO:0000256" key="1">
    <source>
        <dbReference type="SAM" id="MobiDB-lite"/>
    </source>
</evidence>
<gene>
    <name evidence="2" type="ORF">Csa_6G312570</name>
</gene>
<keyword evidence="3" id="KW-1185">Reference proteome</keyword>
<evidence type="ECO:0000313" key="2">
    <source>
        <dbReference type="EMBL" id="KGN47405.1"/>
    </source>
</evidence>
<evidence type="ECO:0000313" key="3">
    <source>
        <dbReference type="Proteomes" id="UP000029981"/>
    </source>
</evidence>
<proteinExistence type="predicted"/>
<feature type="compositionally biased region" description="Polar residues" evidence="1">
    <location>
        <begin position="10"/>
        <end position="22"/>
    </location>
</feature>